<evidence type="ECO:0000256" key="5">
    <source>
        <dbReference type="ARBA" id="ARBA00023033"/>
    </source>
</evidence>
<proteinExistence type="inferred from homology"/>
<keyword evidence="5" id="KW-0503">Monooxygenase</keyword>
<accession>A0A9P4YUL4</accession>
<comment type="caution">
    <text evidence="6">The sequence shown here is derived from an EMBL/GenBank/DDBJ whole genome shotgun (WGS) entry which is preliminary data.</text>
</comment>
<evidence type="ECO:0000313" key="7">
    <source>
        <dbReference type="Proteomes" id="UP000749293"/>
    </source>
</evidence>
<dbReference type="InterPro" id="IPR001128">
    <property type="entry name" value="Cyt_P450"/>
</dbReference>
<comment type="similarity">
    <text evidence="2">Belongs to the cytochrome P450 family.</text>
</comment>
<evidence type="ECO:0000256" key="2">
    <source>
        <dbReference type="ARBA" id="ARBA00010617"/>
    </source>
</evidence>
<name>A0A9P4YUL4_9HYPO</name>
<dbReference type="InterPro" id="IPR002403">
    <property type="entry name" value="Cyt_P450_E_grp-IV"/>
</dbReference>
<dbReference type="RefSeq" id="XP_035321002.1">
    <property type="nucleotide sequence ID" value="XM_035469307.1"/>
</dbReference>
<organism evidence="6 7">
    <name type="scientific">Geosmithia morbida</name>
    <dbReference type="NCBI Taxonomy" id="1094350"/>
    <lineage>
        <taxon>Eukaryota</taxon>
        <taxon>Fungi</taxon>
        <taxon>Dikarya</taxon>
        <taxon>Ascomycota</taxon>
        <taxon>Pezizomycotina</taxon>
        <taxon>Sordariomycetes</taxon>
        <taxon>Hypocreomycetidae</taxon>
        <taxon>Hypocreales</taxon>
        <taxon>Bionectriaceae</taxon>
        <taxon>Geosmithia</taxon>
    </lineage>
</organism>
<dbReference type="InterPro" id="IPR036396">
    <property type="entry name" value="Cyt_P450_sf"/>
</dbReference>
<keyword evidence="7" id="KW-1185">Reference proteome</keyword>
<dbReference type="Gene3D" id="1.10.630.10">
    <property type="entry name" value="Cytochrome P450"/>
    <property type="match status" value="1"/>
</dbReference>
<dbReference type="Proteomes" id="UP000749293">
    <property type="component" value="Unassembled WGS sequence"/>
</dbReference>
<dbReference type="OrthoDB" id="1055148at2759"/>
<comment type="cofactor">
    <cofactor evidence="1">
        <name>heme</name>
        <dbReference type="ChEBI" id="CHEBI:30413"/>
    </cofactor>
</comment>
<keyword evidence="3" id="KW-0479">Metal-binding</keyword>
<evidence type="ECO:0000313" key="6">
    <source>
        <dbReference type="EMBL" id="KAF4122350.1"/>
    </source>
</evidence>
<dbReference type="EMBL" id="JAANYQ010000009">
    <property type="protein sequence ID" value="KAF4122350.1"/>
    <property type="molecule type" value="Genomic_DNA"/>
</dbReference>
<keyword evidence="5" id="KW-0560">Oxidoreductase</keyword>
<keyword evidence="4" id="KW-0408">Iron</keyword>
<gene>
    <name evidence="6" type="ORF">GMORB2_7342</name>
</gene>
<dbReference type="GO" id="GO:0020037">
    <property type="term" value="F:heme binding"/>
    <property type="evidence" value="ECO:0007669"/>
    <property type="project" value="InterPro"/>
</dbReference>
<protein>
    <submittedName>
        <fullName evidence="6">Sterol 14alpha-demethylase</fullName>
    </submittedName>
</protein>
<dbReference type="PRINTS" id="PR00465">
    <property type="entry name" value="EP450IV"/>
</dbReference>
<dbReference type="SUPFAM" id="SSF48264">
    <property type="entry name" value="Cytochrome P450"/>
    <property type="match status" value="1"/>
</dbReference>
<dbReference type="AlphaFoldDB" id="A0A9P4YUL4"/>
<dbReference type="GO" id="GO:0005506">
    <property type="term" value="F:iron ion binding"/>
    <property type="evidence" value="ECO:0007669"/>
    <property type="project" value="InterPro"/>
</dbReference>
<evidence type="ECO:0000256" key="3">
    <source>
        <dbReference type="ARBA" id="ARBA00022723"/>
    </source>
</evidence>
<evidence type="ECO:0000256" key="1">
    <source>
        <dbReference type="ARBA" id="ARBA00001971"/>
    </source>
</evidence>
<evidence type="ECO:0000256" key="4">
    <source>
        <dbReference type="ARBA" id="ARBA00023004"/>
    </source>
</evidence>
<dbReference type="GO" id="GO:0016705">
    <property type="term" value="F:oxidoreductase activity, acting on paired donors, with incorporation or reduction of molecular oxygen"/>
    <property type="evidence" value="ECO:0007669"/>
    <property type="project" value="InterPro"/>
</dbReference>
<reference evidence="6" key="1">
    <citation type="submission" date="2020-03" db="EMBL/GenBank/DDBJ databases">
        <title>Site-based positive gene gene selection in Geosmithia morbida across the United States reveals a broad range of putative effectors and factors for local host and environmental adapation.</title>
        <authorList>
            <person name="Onufrak A."/>
            <person name="Murdoch R.W."/>
            <person name="Gazis R."/>
            <person name="Huff M."/>
            <person name="Staton M."/>
            <person name="Klingeman W."/>
            <person name="Hadziabdic D."/>
        </authorList>
    </citation>
    <scope>NUCLEOTIDE SEQUENCE</scope>
    <source>
        <strain evidence="6">1262</strain>
    </source>
</reference>
<dbReference type="GeneID" id="55973565"/>
<dbReference type="GO" id="GO:0004497">
    <property type="term" value="F:monooxygenase activity"/>
    <property type="evidence" value="ECO:0007669"/>
    <property type="project" value="UniProtKB-KW"/>
</dbReference>
<sequence length="118" mass="13456">MRTTARVSHRGESDDDRNYSIGKKNIFGGTRSLYLPSGAGRHRCIGEMVAYLNFDIIVATMLHHHHFHTIDDSCTVPSTDFAFLFSRPVQPAVVRWGRRDAKGSEKWMRMSFPSLSKE</sequence>
<dbReference type="Pfam" id="PF00067">
    <property type="entry name" value="p450"/>
    <property type="match status" value="1"/>
</dbReference>